<dbReference type="SUPFAM" id="SSF55781">
    <property type="entry name" value="GAF domain-like"/>
    <property type="match status" value="1"/>
</dbReference>
<feature type="domain" description="PAC" evidence="3">
    <location>
        <begin position="642"/>
        <end position="697"/>
    </location>
</feature>
<comment type="caution">
    <text evidence="4">The sequence shown here is derived from an EMBL/GenBank/DDBJ whole genome shotgun (WGS) entry which is preliminary data.</text>
</comment>
<dbReference type="EMBL" id="AAWS01000018">
    <property type="protein sequence ID" value="EAY28037.1"/>
    <property type="molecule type" value="Genomic_DNA"/>
</dbReference>
<feature type="coiled-coil region" evidence="1">
    <location>
        <begin position="688"/>
        <end position="715"/>
    </location>
</feature>
<keyword evidence="2" id="KW-0812">Transmembrane</keyword>
<feature type="transmembrane region" description="Helical" evidence="2">
    <location>
        <begin position="242"/>
        <end position="265"/>
    </location>
</feature>
<dbReference type="Proteomes" id="UP000004095">
    <property type="component" value="Unassembled WGS sequence"/>
</dbReference>
<proteinExistence type="predicted"/>
<evidence type="ECO:0000313" key="4">
    <source>
        <dbReference type="EMBL" id="EAY28037.1"/>
    </source>
</evidence>
<evidence type="ECO:0000256" key="1">
    <source>
        <dbReference type="SAM" id="Coils"/>
    </source>
</evidence>
<dbReference type="InterPro" id="IPR029016">
    <property type="entry name" value="GAF-like_dom_sf"/>
</dbReference>
<dbReference type="Gene3D" id="3.30.450.40">
    <property type="match status" value="1"/>
</dbReference>
<name>A1ZNC6_MICM2</name>
<dbReference type="SUPFAM" id="SSF55785">
    <property type="entry name" value="PYP-like sensor domain (PAS domain)"/>
    <property type="match status" value="2"/>
</dbReference>
<keyword evidence="2" id="KW-1133">Transmembrane helix</keyword>
<dbReference type="PANTHER" id="PTHR44757:SF2">
    <property type="entry name" value="BIOFILM ARCHITECTURE MAINTENANCE PROTEIN MBAA"/>
    <property type="match status" value="1"/>
</dbReference>
<dbReference type="InterPro" id="IPR000700">
    <property type="entry name" value="PAS-assoc_C"/>
</dbReference>
<feature type="coiled-coil region" evidence="1">
    <location>
        <begin position="821"/>
        <end position="866"/>
    </location>
</feature>
<feature type="coiled-coil region" evidence="1">
    <location>
        <begin position="539"/>
        <end position="583"/>
    </location>
</feature>
<dbReference type="AlphaFoldDB" id="A1ZNC6"/>
<dbReference type="PANTHER" id="PTHR44757">
    <property type="entry name" value="DIGUANYLATE CYCLASE DGCP"/>
    <property type="match status" value="1"/>
</dbReference>
<dbReference type="eggNOG" id="COG3850">
    <property type="taxonomic scope" value="Bacteria"/>
</dbReference>
<dbReference type="PROSITE" id="PS50113">
    <property type="entry name" value="PAC"/>
    <property type="match status" value="1"/>
</dbReference>
<dbReference type="Gene3D" id="3.30.450.20">
    <property type="entry name" value="PAS domain"/>
    <property type="match status" value="2"/>
</dbReference>
<keyword evidence="1" id="KW-0175">Coiled coil</keyword>
<feature type="transmembrane region" description="Helical" evidence="2">
    <location>
        <begin position="32"/>
        <end position="53"/>
    </location>
</feature>
<accession>A1ZNC6</accession>
<dbReference type="InterPro" id="IPR000014">
    <property type="entry name" value="PAS"/>
</dbReference>
<reference evidence="4 5" key="1">
    <citation type="submission" date="2007-01" db="EMBL/GenBank/DDBJ databases">
        <authorList>
            <person name="Haygood M."/>
            <person name="Podell S."/>
            <person name="Anderson C."/>
            <person name="Hopkinson B."/>
            <person name="Roe K."/>
            <person name="Barbeau K."/>
            <person name="Gaasterland T."/>
            <person name="Ferriera S."/>
            <person name="Johnson J."/>
            <person name="Kravitz S."/>
            <person name="Beeson K."/>
            <person name="Sutton G."/>
            <person name="Rogers Y.-H."/>
            <person name="Friedman R."/>
            <person name="Frazier M."/>
            <person name="Venter J.C."/>
        </authorList>
    </citation>
    <scope>NUCLEOTIDE SEQUENCE [LARGE SCALE GENOMIC DNA]</scope>
    <source>
        <strain evidence="4 5">ATCC 23134</strain>
    </source>
</reference>
<dbReference type="SMART" id="SM00091">
    <property type="entry name" value="PAS"/>
    <property type="match status" value="2"/>
</dbReference>
<gene>
    <name evidence="4" type="ORF">M23134_02147</name>
</gene>
<dbReference type="InterPro" id="IPR052155">
    <property type="entry name" value="Biofilm_reg_signaling"/>
</dbReference>
<keyword evidence="2" id="KW-0472">Membrane</keyword>
<protein>
    <submittedName>
        <fullName evidence="4">Two-component hybrid sensor and regulator, putative</fullName>
    </submittedName>
</protein>
<keyword evidence="5" id="KW-1185">Reference proteome</keyword>
<dbReference type="Pfam" id="PF08448">
    <property type="entry name" value="PAS_4"/>
    <property type="match status" value="2"/>
</dbReference>
<organism evidence="4 5">
    <name type="scientific">Microscilla marina ATCC 23134</name>
    <dbReference type="NCBI Taxonomy" id="313606"/>
    <lineage>
        <taxon>Bacteria</taxon>
        <taxon>Pseudomonadati</taxon>
        <taxon>Bacteroidota</taxon>
        <taxon>Cytophagia</taxon>
        <taxon>Cytophagales</taxon>
        <taxon>Microscillaceae</taxon>
        <taxon>Microscilla</taxon>
    </lineage>
</organism>
<dbReference type="InterPro" id="IPR013656">
    <property type="entry name" value="PAS_4"/>
</dbReference>
<dbReference type="InterPro" id="IPR003018">
    <property type="entry name" value="GAF"/>
</dbReference>
<evidence type="ECO:0000256" key="2">
    <source>
        <dbReference type="SAM" id="Phobius"/>
    </source>
</evidence>
<dbReference type="Pfam" id="PF13185">
    <property type="entry name" value="GAF_2"/>
    <property type="match status" value="1"/>
</dbReference>
<dbReference type="NCBIfam" id="TIGR00229">
    <property type="entry name" value="sensory_box"/>
    <property type="match status" value="1"/>
</dbReference>
<evidence type="ECO:0000313" key="5">
    <source>
        <dbReference type="Proteomes" id="UP000004095"/>
    </source>
</evidence>
<dbReference type="InterPro" id="IPR035965">
    <property type="entry name" value="PAS-like_dom_sf"/>
</dbReference>
<evidence type="ECO:0000259" key="3">
    <source>
        <dbReference type="PROSITE" id="PS50113"/>
    </source>
</evidence>
<sequence>MSIPAENIHPKKMAKLFGKEINLNFGAIKTRLIASFALIGLFVLLIILVAYLATSSTIRQNDQVMSIYQPTNQSVQALQIDISQTIRAIQKRVNVYYDSQEEFIKNLYRDLRTINKLKRAQVKHLEKLNAVFAQYNRTELKDIFQNIQGNLKKINAEIDKCRFVVRNSEKINQKIWRYQHLTAPTTQDTILLLHNEELANLLEVKLVPLEAELHSLVKEFIFKNNIVIKETNHLLNDNLHMLLIMEFLMVAILCIIIFFAIQLLMKYLNNDLEVIVLYIKKLLNGEIPKRPFTKSHEFMTLAHHLNALIKDLVSLRRFALRVNDNKFDNDEALFKDSGDLGAALAKMRDGLKQVSDENKERYWSNAGIAKFSDILRSNVDNLLNMGNDLISNLVKYLEINQGGFFTVEHDPEGKEEYLQLTASYAYNSQKYLEKKVLRGQGLIGQAWVEKNTIYLKDIPKDYAIITSGMGEATPTCIVIVPLHVNGMVLGVIELGAFHDIAPYKVEFIEKIAKDIASSIAATRANEQTRLLLTESQEKTETMERQEEIMRKNVRQLQDTQNVMRQAQKELATKEANLDALINSTPHAMIAFDLSYRVTAINKSMRQRYIETGVNLDIGNNMLDAMAKEEIEKHQHEYKRVLSGEKFVVMHQSIKNNQEFFYLLNYNPIKDHKGKVIGASLFIEDISQQQRAQMSLKETERNLKSLINNTEDAIVAFNQDYEILVVNDKYKEKFKDHPLRLEAGAHILDFLEKGHEEEWKVYYERALGGESFMELRDETIFGFKPRYLEYWFNPIYDEGQEVTGVSIFSRDVSEARSSERKVRQLLLESLESEEKLRRHENDMQKRIVNYEKRIQELEEQIKILDNLGNEPGIQ</sequence>